<dbReference type="EC" id="3.6.1.9" evidence="4"/>
<comment type="caution">
    <text evidence="4">Lacks conserved residue(s) required for the propagation of feature annotation.</text>
</comment>
<comment type="function">
    <text evidence="4">Nucleoside triphosphate pyrophosphatase. May have a dual role in cell division arrest and in preventing the incorporation of modified nucleotides into cellular nucleic acids.</text>
</comment>
<evidence type="ECO:0000256" key="1">
    <source>
        <dbReference type="ARBA" id="ARBA00001968"/>
    </source>
</evidence>
<comment type="similarity">
    <text evidence="4">Belongs to the Maf family.</text>
</comment>
<dbReference type="HOGENOM" id="CLU_040416_1_1_5"/>
<comment type="subcellular location">
    <subcellularLocation>
        <location evidence="4">Cytoplasm</location>
    </subcellularLocation>
</comment>
<dbReference type="eggNOG" id="COG0424">
    <property type="taxonomic scope" value="Bacteria"/>
</dbReference>
<dbReference type="PATRIC" id="fig|1122180.6.peg.691"/>
<reference evidence="5 6" key="1">
    <citation type="submission" date="2013-03" db="EMBL/GenBank/DDBJ databases">
        <authorList>
            <person name="Fiebig A."/>
            <person name="Goeker M."/>
            <person name="Klenk H.-P.P."/>
        </authorList>
    </citation>
    <scope>NUCLEOTIDE SEQUENCE [LARGE SCALE GENOMIC DNA]</scope>
    <source>
        <strain evidence="5 6">DSM 17492</strain>
    </source>
</reference>
<dbReference type="GO" id="GO:0047429">
    <property type="term" value="F:nucleoside triphosphate diphosphatase activity"/>
    <property type="evidence" value="ECO:0007669"/>
    <property type="project" value="UniProtKB-EC"/>
</dbReference>
<dbReference type="Proteomes" id="UP000025047">
    <property type="component" value="Unassembled WGS sequence"/>
</dbReference>
<accession>A0A017HFN0</accession>
<evidence type="ECO:0000313" key="6">
    <source>
        <dbReference type="Proteomes" id="UP000025047"/>
    </source>
</evidence>
<sequence>MTQSLVLASGSEIRASLLKGAAIPFTVEKARIDEAALKAALLAEGAPPRDLADKLAEMKALRVSSRTPGALVLGCDQVLALDGAVFSKPESPEHALDQLTRLSGRTHQLLSAAVVCLDGEPIWRHVGVVRLDMAHCSEDYLRDYVDRNWDSIRHSVGGYKLEEEGVRLFVRVMGDYFTVLGLPLVELINWLVLRGDLKR</sequence>
<keyword evidence="3 4" id="KW-0546">Nucleotide metabolism</keyword>
<dbReference type="RefSeq" id="WP_017927806.1">
    <property type="nucleotide sequence ID" value="NZ_KB822996.1"/>
</dbReference>
<proteinExistence type="inferred from homology"/>
<dbReference type="InterPro" id="IPR029001">
    <property type="entry name" value="ITPase-like_fam"/>
</dbReference>
<organism evidence="5 6">
    <name type="scientific">Limimaricola hongkongensis DSM 17492</name>
    <dbReference type="NCBI Taxonomy" id="1122180"/>
    <lineage>
        <taxon>Bacteria</taxon>
        <taxon>Pseudomonadati</taxon>
        <taxon>Pseudomonadota</taxon>
        <taxon>Alphaproteobacteria</taxon>
        <taxon>Rhodobacterales</taxon>
        <taxon>Paracoccaceae</taxon>
        <taxon>Limimaricola</taxon>
    </lineage>
</organism>
<dbReference type="GO" id="GO:0009117">
    <property type="term" value="P:nucleotide metabolic process"/>
    <property type="evidence" value="ECO:0007669"/>
    <property type="project" value="UniProtKB-KW"/>
</dbReference>
<dbReference type="PANTHER" id="PTHR43213">
    <property type="entry name" value="BIFUNCTIONAL DTTP/UTP PYROPHOSPHATASE/METHYLTRANSFERASE PROTEIN-RELATED"/>
    <property type="match status" value="1"/>
</dbReference>
<name>A0A017HFN0_9RHOB</name>
<dbReference type="EMBL" id="APGJ01000003">
    <property type="protein sequence ID" value="EYD73166.1"/>
    <property type="molecule type" value="Genomic_DNA"/>
</dbReference>
<gene>
    <name evidence="5" type="ORF">Lokhon_00692</name>
</gene>
<comment type="catalytic activity">
    <reaction evidence="4">
        <text>a ribonucleoside 5'-triphosphate + H2O = a ribonucleoside 5'-phosphate + diphosphate + H(+)</text>
        <dbReference type="Rhea" id="RHEA:23996"/>
        <dbReference type="ChEBI" id="CHEBI:15377"/>
        <dbReference type="ChEBI" id="CHEBI:15378"/>
        <dbReference type="ChEBI" id="CHEBI:33019"/>
        <dbReference type="ChEBI" id="CHEBI:58043"/>
        <dbReference type="ChEBI" id="CHEBI:61557"/>
        <dbReference type="EC" id="3.6.1.9"/>
    </reaction>
</comment>
<dbReference type="SUPFAM" id="SSF52972">
    <property type="entry name" value="ITPase-like"/>
    <property type="match status" value="1"/>
</dbReference>
<evidence type="ECO:0000256" key="3">
    <source>
        <dbReference type="ARBA" id="ARBA00023080"/>
    </source>
</evidence>
<evidence type="ECO:0000313" key="5">
    <source>
        <dbReference type="EMBL" id="EYD73166.1"/>
    </source>
</evidence>
<dbReference type="HAMAP" id="MF_00528">
    <property type="entry name" value="Maf"/>
    <property type="match status" value="1"/>
</dbReference>
<keyword evidence="4" id="KW-0963">Cytoplasm</keyword>
<dbReference type="CDD" id="cd00555">
    <property type="entry name" value="Maf"/>
    <property type="match status" value="1"/>
</dbReference>
<dbReference type="Pfam" id="PF02545">
    <property type="entry name" value="Maf"/>
    <property type="match status" value="1"/>
</dbReference>
<dbReference type="Gene3D" id="3.90.950.10">
    <property type="match status" value="1"/>
</dbReference>
<protein>
    <recommendedName>
        <fullName evidence="4">Nucleoside triphosphate pyrophosphatase</fullName>
        <ecNumber evidence="4">3.6.1.9</ecNumber>
    </recommendedName>
    <alternativeName>
        <fullName evidence="4">Nucleotide pyrophosphatase</fullName>
        <shortName evidence="4">Nucleotide PPase</shortName>
    </alternativeName>
</protein>
<comment type="caution">
    <text evidence="5">The sequence shown here is derived from an EMBL/GenBank/DDBJ whole genome shotgun (WGS) entry which is preliminary data.</text>
</comment>
<evidence type="ECO:0000256" key="4">
    <source>
        <dbReference type="HAMAP-Rule" id="MF_00528"/>
    </source>
</evidence>
<evidence type="ECO:0000256" key="2">
    <source>
        <dbReference type="ARBA" id="ARBA00022801"/>
    </source>
</evidence>
<dbReference type="InterPro" id="IPR003697">
    <property type="entry name" value="Maf-like"/>
</dbReference>
<keyword evidence="6" id="KW-1185">Reference proteome</keyword>
<comment type="catalytic activity">
    <reaction evidence="4">
        <text>a 2'-deoxyribonucleoside 5'-triphosphate + H2O = a 2'-deoxyribonucleoside 5'-phosphate + diphosphate + H(+)</text>
        <dbReference type="Rhea" id="RHEA:44644"/>
        <dbReference type="ChEBI" id="CHEBI:15377"/>
        <dbReference type="ChEBI" id="CHEBI:15378"/>
        <dbReference type="ChEBI" id="CHEBI:33019"/>
        <dbReference type="ChEBI" id="CHEBI:61560"/>
        <dbReference type="ChEBI" id="CHEBI:65317"/>
        <dbReference type="EC" id="3.6.1.9"/>
    </reaction>
</comment>
<dbReference type="STRING" id="1122180.Lokhon_00692"/>
<dbReference type="PANTHER" id="PTHR43213:SF5">
    <property type="entry name" value="BIFUNCTIONAL DTTP_UTP PYROPHOSPHATASE_METHYLTRANSFERASE PROTEIN-RELATED"/>
    <property type="match status" value="1"/>
</dbReference>
<comment type="cofactor">
    <cofactor evidence="1 4">
        <name>a divalent metal cation</name>
        <dbReference type="ChEBI" id="CHEBI:60240"/>
    </cofactor>
</comment>
<keyword evidence="2 4" id="KW-0378">Hydrolase</keyword>
<dbReference type="OrthoDB" id="9813962at2"/>
<dbReference type="AlphaFoldDB" id="A0A017HFN0"/>
<dbReference type="PIRSF" id="PIRSF006305">
    <property type="entry name" value="Maf"/>
    <property type="match status" value="1"/>
</dbReference>
<dbReference type="GO" id="GO:0005737">
    <property type="term" value="C:cytoplasm"/>
    <property type="evidence" value="ECO:0007669"/>
    <property type="project" value="UniProtKB-SubCell"/>
</dbReference>
<feature type="active site" description="Proton acceptor" evidence="4">
    <location>
        <position position="76"/>
    </location>
</feature>